<sequence>MSADRASVPTCHTTTAAGAPKFAWVHEHWRLLAQLRFRLPGGSNLDLNPPRPPATARARDSPTPNCYLSSTDTSKLQPKAQRRATTQPPKSEAHQTSPVSPPSGTKPLTDPKPSPPPTSNTR</sequence>
<comment type="caution">
    <text evidence="2">The sequence shown here is derived from an EMBL/GenBank/DDBJ whole genome shotgun (WGS) entry which is preliminary data.</text>
</comment>
<organism evidence="2 3">
    <name type="scientific">Colletotrichum gloeosporioides</name>
    <name type="common">Anthracnose fungus</name>
    <name type="synonym">Glomerella cingulata</name>
    <dbReference type="NCBI Taxonomy" id="474922"/>
    <lineage>
        <taxon>Eukaryota</taxon>
        <taxon>Fungi</taxon>
        <taxon>Dikarya</taxon>
        <taxon>Ascomycota</taxon>
        <taxon>Pezizomycotina</taxon>
        <taxon>Sordariomycetes</taxon>
        <taxon>Hypocreomycetidae</taxon>
        <taxon>Glomerellales</taxon>
        <taxon>Glomerellaceae</taxon>
        <taxon>Colletotrichum</taxon>
        <taxon>Colletotrichum gloeosporioides species complex</taxon>
    </lineage>
</organism>
<keyword evidence="3" id="KW-1185">Reference proteome</keyword>
<reference evidence="2" key="1">
    <citation type="journal article" date="2020" name="Phytopathology">
        <title>Genome sequence and comparative analysis of Colletotrichum gloeosporioides isolated from Liriodendron leaves.</title>
        <authorList>
            <person name="Fu F.F."/>
            <person name="Hao Z."/>
            <person name="Wang P."/>
            <person name="Lu Y."/>
            <person name="Xue L.J."/>
            <person name="Wei G."/>
            <person name="Tian Y."/>
            <person name="Baishi H."/>
            <person name="Xu H."/>
            <person name="Shi J."/>
            <person name="Cheng T."/>
            <person name="Wang G."/>
            <person name="Yi Y."/>
            <person name="Chen J."/>
        </authorList>
    </citation>
    <scope>NUCLEOTIDE SEQUENCE</scope>
    <source>
        <strain evidence="2">Lc1</strain>
    </source>
</reference>
<proteinExistence type="predicted"/>
<gene>
    <name evidence="2" type="ORF">GCG54_00002583</name>
</gene>
<dbReference type="GeneID" id="69009745"/>
<feature type="compositionally biased region" description="Polar residues" evidence="1">
    <location>
        <begin position="66"/>
        <end position="76"/>
    </location>
</feature>
<dbReference type="RefSeq" id="XP_045269290.1">
    <property type="nucleotide sequence ID" value="XM_045402672.1"/>
</dbReference>
<name>A0A8H4CU25_COLGL</name>
<feature type="region of interest" description="Disordered" evidence="1">
    <location>
        <begin position="40"/>
        <end position="122"/>
    </location>
</feature>
<protein>
    <submittedName>
        <fullName evidence="2">Uncharacterized protein</fullName>
    </submittedName>
</protein>
<evidence type="ECO:0000313" key="2">
    <source>
        <dbReference type="EMBL" id="KAF3810131.1"/>
    </source>
</evidence>
<evidence type="ECO:0000313" key="3">
    <source>
        <dbReference type="Proteomes" id="UP000613401"/>
    </source>
</evidence>
<feature type="compositionally biased region" description="Pro residues" evidence="1">
    <location>
        <begin position="110"/>
        <end position="122"/>
    </location>
</feature>
<feature type="compositionally biased region" description="Polar residues" evidence="1">
    <location>
        <begin position="83"/>
        <end position="98"/>
    </location>
</feature>
<reference evidence="2" key="2">
    <citation type="submission" date="2020-03" db="EMBL/GenBank/DDBJ databases">
        <authorList>
            <person name="Fu F.-F."/>
            <person name="Chen J."/>
        </authorList>
    </citation>
    <scope>NUCLEOTIDE SEQUENCE</scope>
    <source>
        <strain evidence="2">Lc1</strain>
    </source>
</reference>
<accession>A0A8H4CU25</accession>
<evidence type="ECO:0000256" key="1">
    <source>
        <dbReference type="SAM" id="MobiDB-lite"/>
    </source>
</evidence>
<dbReference type="AlphaFoldDB" id="A0A8H4CU25"/>
<dbReference type="Proteomes" id="UP000613401">
    <property type="component" value="Unassembled WGS sequence"/>
</dbReference>
<dbReference type="EMBL" id="WVTB01000013">
    <property type="protein sequence ID" value="KAF3810131.1"/>
    <property type="molecule type" value="Genomic_DNA"/>
</dbReference>